<keyword evidence="6" id="KW-1185">Reference proteome</keyword>
<dbReference type="PANTHER" id="PTHR12962">
    <property type="entry name" value="CALCIUM-REGULATED HEAT STABLE PROTEIN CRHSP-24-RELATED"/>
    <property type="match status" value="1"/>
</dbReference>
<dbReference type="InterPro" id="IPR052069">
    <property type="entry name" value="Ca-reg_mRNA-binding_domain"/>
</dbReference>
<keyword evidence="3" id="KW-0812">Transmembrane</keyword>
<evidence type="ECO:0000313" key="6">
    <source>
        <dbReference type="Proteomes" id="UP001165267"/>
    </source>
</evidence>
<protein>
    <submittedName>
        <fullName evidence="5">Cold shock and DUF1294 domain-containing protein</fullName>
    </submittedName>
</protein>
<feature type="transmembrane region" description="Helical" evidence="3">
    <location>
        <begin position="83"/>
        <end position="105"/>
    </location>
</feature>
<evidence type="ECO:0000256" key="3">
    <source>
        <dbReference type="SAM" id="Phobius"/>
    </source>
</evidence>
<dbReference type="PROSITE" id="PS51857">
    <property type="entry name" value="CSD_2"/>
    <property type="match status" value="1"/>
</dbReference>
<evidence type="ECO:0000313" key="5">
    <source>
        <dbReference type="EMBL" id="MCR2747436.1"/>
    </source>
</evidence>
<feature type="transmembrane region" description="Helical" evidence="3">
    <location>
        <begin position="177"/>
        <end position="195"/>
    </location>
</feature>
<accession>A0ABT1XKP8</accession>
<evidence type="ECO:0000256" key="1">
    <source>
        <dbReference type="ARBA" id="ARBA00022553"/>
    </source>
</evidence>
<dbReference type="EMBL" id="JANKHG010000018">
    <property type="protein sequence ID" value="MCR2747436.1"/>
    <property type="molecule type" value="Genomic_DNA"/>
</dbReference>
<dbReference type="RefSeq" id="WP_257512649.1">
    <property type="nucleotide sequence ID" value="NZ_JANKHG010000018.1"/>
</dbReference>
<proteinExistence type="predicted"/>
<sequence length="207" mass="23226">MHIEGILKTWNDDRGFGFIQPSQGGADVFVHIKAFSARNVRPQVNQRVFYEIELGPEGKPRAKNVHLSRPVASQFRQEKVAPASWGTVSFLAIPAFVFLFGVVSLLWQPPLILAAVYLTVSAFTFVIYAMDKSAAKTGAWRTSESTLHWLSLFGGWPGALIGQHLLRHKSSKAPFRFVFWVTVFVNVALFIALASPEGQAHWWFVNR</sequence>
<feature type="domain" description="CSD" evidence="4">
    <location>
        <begin position="2"/>
        <end position="67"/>
    </location>
</feature>
<gene>
    <name evidence="5" type="ORF">NSP04_12315</name>
</gene>
<dbReference type="InterPro" id="IPR002059">
    <property type="entry name" value="CSP_DNA-bd"/>
</dbReference>
<dbReference type="InterPro" id="IPR012340">
    <property type="entry name" value="NA-bd_OB-fold"/>
</dbReference>
<dbReference type="InterPro" id="IPR010718">
    <property type="entry name" value="DUF1294"/>
</dbReference>
<feature type="transmembrane region" description="Helical" evidence="3">
    <location>
        <begin position="111"/>
        <end position="130"/>
    </location>
</feature>
<keyword evidence="3" id="KW-0472">Membrane</keyword>
<evidence type="ECO:0000259" key="4">
    <source>
        <dbReference type="PROSITE" id="PS51857"/>
    </source>
</evidence>
<dbReference type="Gene3D" id="2.40.50.140">
    <property type="entry name" value="Nucleic acid-binding proteins"/>
    <property type="match status" value="1"/>
</dbReference>
<dbReference type="InterPro" id="IPR019844">
    <property type="entry name" value="CSD_CS"/>
</dbReference>
<evidence type="ECO:0000256" key="2">
    <source>
        <dbReference type="RuleBase" id="RU000408"/>
    </source>
</evidence>
<dbReference type="SMART" id="SM00357">
    <property type="entry name" value="CSP"/>
    <property type="match status" value="1"/>
</dbReference>
<dbReference type="InterPro" id="IPR011129">
    <property type="entry name" value="CSD"/>
</dbReference>
<dbReference type="Pfam" id="PF00313">
    <property type="entry name" value="CSD"/>
    <property type="match status" value="1"/>
</dbReference>
<keyword evidence="3" id="KW-1133">Transmembrane helix</keyword>
<keyword evidence="1" id="KW-0597">Phosphoprotein</keyword>
<reference evidence="5" key="1">
    <citation type="submission" date="2022-07" db="EMBL/GenBank/DDBJ databases">
        <authorList>
            <person name="Xamxidin M."/>
        </authorList>
    </citation>
    <scope>NUCLEOTIDE SEQUENCE</scope>
    <source>
        <strain evidence="5">YS8-69</strain>
    </source>
</reference>
<dbReference type="SUPFAM" id="SSF50249">
    <property type="entry name" value="Nucleic acid-binding proteins"/>
    <property type="match status" value="1"/>
</dbReference>
<organism evidence="5 6">
    <name type="scientific">Limnobacter parvus</name>
    <dbReference type="NCBI Taxonomy" id="2939690"/>
    <lineage>
        <taxon>Bacteria</taxon>
        <taxon>Pseudomonadati</taxon>
        <taxon>Pseudomonadota</taxon>
        <taxon>Betaproteobacteria</taxon>
        <taxon>Burkholderiales</taxon>
        <taxon>Burkholderiaceae</taxon>
        <taxon>Limnobacter</taxon>
    </lineage>
</organism>
<name>A0ABT1XKP8_9BURK</name>
<dbReference type="PANTHER" id="PTHR12962:SF1">
    <property type="entry name" value="COLD SHOCK DOMAIN-CONTAINING PROTEIN CG9705"/>
    <property type="match status" value="1"/>
</dbReference>
<dbReference type="Pfam" id="PF06961">
    <property type="entry name" value="DUF1294"/>
    <property type="match status" value="1"/>
</dbReference>
<dbReference type="CDD" id="cd04458">
    <property type="entry name" value="CSP_CDS"/>
    <property type="match status" value="1"/>
</dbReference>
<dbReference type="Proteomes" id="UP001165267">
    <property type="component" value="Unassembled WGS sequence"/>
</dbReference>
<comment type="caution">
    <text evidence="5">The sequence shown here is derived from an EMBL/GenBank/DDBJ whole genome shotgun (WGS) entry which is preliminary data.</text>
</comment>
<dbReference type="PROSITE" id="PS00352">
    <property type="entry name" value="CSD_1"/>
    <property type="match status" value="1"/>
</dbReference>
<comment type="subcellular location">
    <subcellularLocation>
        <location evidence="2">Cytoplasm</location>
    </subcellularLocation>
</comment>